<accession>A0ABR2YN31</accession>
<feature type="compositionally biased region" description="Basic and acidic residues" evidence="1">
    <location>
        <begin position="103"/>
        <end position="114"/>
    </location>
</feature>
<feature type="domain" description="SGNH hydrolase-type esterase" evidence="2">
    <location>
        <begin position="183"/>
        <end position="373"/>
    </location>
</feature>
<proteinExistence type="predicted"/>
<protein>
    <recommendedName>
        <fullName evidence="2">SGNH hydrolase-type esterase domain-containing protein</fullName>
    </recommendedName>
</protein>
<dbReference type="InterPro" id="IPR036514">
    <property type="entry name" value="SGNH_hydro_sf"/>
</dbReference>
<evidence type="ECO:0000313" key="4">
    <source>
        <dbReference type="Proteomes" id="UP001491310"/>
    </source>
</evidence>
<dbReference type="InterPro" id="IPR051532">
    <property type="entry name" value="Ester_Hydrolysis_Enzymes"/>
</dbReference>
<evidence type="ECO:0000256" key="1">
    <source>
        <dbReference type="SAM" id="MobiDB-lite"/>
    </source>
</evidence>
<dbReference type="SUPFAM" id="SSF52266">
    <property type="entry name" value="SGNH hydrolase"/>
    <property type="match status" value="1"/>
</dbReference>
<dbReference type="PANTHER" id="PTHR30383">
    <property type="entry name" value="THIOESTERASE 1/PROTEASE 1/LYSOPHOSPHOLIPASE L1"/>
    <property type="match status" value="1"/>
</dbReference>
<dbReference type="EMBL" id="JALJOT010000008">
    <property type="protein sequence ID" value="KAK9907995.1"/>
    <property type="molecule type" value="Genomic_DNA"/>
</dbReference>
<dbReference type="Proteomes" id="UP001491310">
    <property type="component" value="Unassembled WGS sequence"/>
</dbReference>
<gene>
    <name evidence="3" type="ORF">WJX75_001192</name>
</gene>
<sequence>MAAALKGGNVFAEGHGLEKAADDGEAEEADDESAGSPAANVAPQRPGRLEKVAEKLAEAARSRDGPAENGAAAEVANGGQMEGTPAADTAEQPDQAAKPVKAAAKEEPAGREADAMPPWFSRKTTAAVETVKRPVEHTHGAGRHSTRRARHSNSVEDTWLQVHQRYLKEAKEADSHGGWDVLFYGDSIVEEWRGTFLGAPWGPFHDVRKVWDEFFGRKPYTAHSMGIASDGVEQLAWRLQHGELPVDRDRQPKVIIVHVGTNDIVGECTNELGAKVASGIEDILTDLHSQLPATHIIIMAILPKGEVWPNRCSGAINTANEALQSLAQSRSNHLHYLDAGQAFLSESLDKNKFEIKETLMPDSMHPSAVGMRIIATRLEPLVSRLVATPLETGPESERR</sequence>
<evidence type="ECO:0000313" key="3">
    <source>
        <dbReference type="EMBL" id="KAK9907995.1"/>
    </source>
</evidence>
<evidence type="ECO:0000259" key="2">
    <source>
        <dbReference type="Pfam" id="PF13472"/>
    </source>
</evidence>
<feature type="region of interest" description="Disordered" evidence="1">
    <location>
        <begin position="1"/>
        <end position="116"/>
    </location>
</feature>
<comment type="caution">
    <text evidence="3">The sequence shown here is derived from an EMBL/GenBank/DDBJ whole genome shotgun (WGS) entry which is preliminary data.</text>
</comment>
<dbReference type="Pfam" id="PF13472">
    <property type="entry name" value="Lipase_GDSL_2"/>
    <property type="match status" value="1"/>
</dbReference>
<keyword evidence="4" id="KW-1185">Reference proteome</keyword>
<name>A0ABR2YN31_9CHLO</name>
<reference evidence="3 4" key="1">
    <citation type="journal article" date="2024" name="Nat. Commun.">
        <title>Phylogenomics reveals the evolutionary origins of lichenization in chlorophyte algae.</title>
        <authorList>
            <person name="Puginier C."/>
            <person name="Libourel C."/>
            <person name="Otte J."/>
            <person name="Skaloud P."/>
            <person name="Haon M."/>
            <person name="Grisel S."/>
            <person name="Petersen M."/>
            <person name="Berrin J.G."/>
            <person name="Delaux P.M."/>
            <person name="Dal Grande F."/>
            <person name="Keller J."/>
        </authorList>
    </citation>
    <scope>NUCLEOTIDE SEQUENCE [LARGE SCALE GENOMIC DNA]</scope>
    <source>
        <strain evidence="3 4">SAG 216-7</strain>
    </source>
</reference>
<feature type="compositionally biased region" description="Acidic residues" evidence="1">
    <location>
        <begin position="23"/>
        <end position="33"/>
    </location>
</feature>
<feature type="compositionally biased region" description="Basic and acidic residues" evidence="1">
    <location>
        <begin position="47"/>
        <end position="66"/>
    </location>
</feature>
<dbReference type="InterPro" id="IPR013830">
    <property type="entry name" value="SGNH_hydro"/>
</dbReference>
<dbReference type="PANTHER" id="PTHR30383:SF32">
    <property type="entry name" value="SGNH-HYDROLASE"/>
    <property type="match status" value="1"/>
</dbReference>
<dbReference type="Gene3D" id="3.40.50.1110">
    <property type="entry name" value="SGNH hydrolase"/>
    <property type="match status" value="1"/>
</dbReference>
<organism evidence="3 4">
    <name type="scientific">Coccomyxa subellipsoidea</name>
    <dbReference type="NCBI Taxonomy" id="248742"/>
    <lineage>
        <taxon>Eukaryota</taxon>
        <taxon>Viridiplantae</taxon>
        <taxon>Chlorophyta</taxon>
        <taxon>core chlorophytes</taxon>
        <taxon>Trebouxiophyceae</taxon>
        <taxon>Trebouxiophyceae incertae sedis</taxon>
        <taxon>Coccomyxaceae</taxon>
        <taxon>Coccomyxa</taxon>
    </lineage>
</organism>
<feature type="compositionally biased region" description="Low complexity" evidence="1">
    <location>
        <begin position="67"/>
        <end position="79"/>
    </location>
</feature>